<evidence type="ECO:0000313" key="2">
    <source>
        <dbReference type="EMBL" id="KAK5527499.1"/>
    </source>
</evidence>
<protein>
    <recommendedName>
        <fullName evidence="1">BTB domain-containing protein</fullName>
    </recommendedName>
</protein>
<dbReference type="AlphaFoldDB" id="A0AAV9PQF2"/>
<dbReference type="CDD" id="cd18186">
    <property type="entry name" value="BTB_POZ_ZBTB_KLHL-like"/>
    <property type="match status" value="1"/>
</dbReference>
<dbReference type="Proteomes" id="UP001345827">
    <property type="component" value="Unassembled WGS sequence"/>
</dbReference>
<dbReference type="EMBL" id="JAXLQG010000050">
    <property type="protein sequence ID" value="KAK5527499.1"/>
    <property type="molecule type" value="Genomic_DNA"/>
</dbReference>
<dbReference type="PANTHER" id="PTHR47843:SF5">
    <property type="entry name" value="BTB_POZ DOMAIN PROTEIN"/>
    <property type="match status" value="1"/>
</dbReference>
<accession>A0AAV9PQF2</accession>
<organism evidence="2 3">
    <name type="scientific">Vermiconidia calcicola</name>
    <dbReference type="NCBI Taxonomy" id="1690605"/>
    <lineage>
        <taxon>Eukaryota</taxon>
        <taxon>Fungi</taxon>
        <taxon>Dikarya</taxon>
        <taxon>Ascomycota</taxon>
        <taxon>Pezizomycotina</taxon>
        <taxon>Dothideomycetes</taxon>
        <taxon>Dothideomycetidae</taxon>
        <taxon>Mycosphaerellales</taxon>
        <taxon>Extremaceae</taxon>
        <taxon>Vermiconidia</taxon>
    </lineage>
</organism>
<keyword evidence="3" id="KW-1185">Reference proteome</keyword>
<dbReference type="InterPro" id="IPR011333">
    <property type="entry name" value="SKP1/BTB/POZ_sf"/>
</dbReference>
<evidence type="ECO:0000313" key="3">
    <source>
        <dbReference type="Proteomes" id="UP001345827"/>
    </source>
</evidence>
<proteinExistence type="predicted"/>
<reference evidence="2 3" key="1">
    <citation type="submission" date="2023-06" db="EMBL/GenBank/DDBJ databases">
        <title>Black Yeasts Isolated from many extreme environments.</title>
        <authorList>
            <person name="Coleine C."/>
            <person name="Stajich J.E."/>
            <person name="Selbmann L."/>
        </authorList>
    </citation>
    <scope>NUCLEOTIDE SEQUENCE [LARGE SCALE GENOMIC DNA]</scope>
    <source>
        <strain evidence="2 3">CCFEE 5887</strain>
    </source>
</reference>
<dbReference type="Gene3D" id="3.30.710.10">
    <property type="entry name" value="Potassium Channel Kv1.1, Chain A"/>
    <property type="match status" value="1"/>
</dbReference>
<dbReference type="InterPro" id="IPR000210">
    <property type="entry name" value="BTB/POZ_dom"/>
</dbReference>
<sequence>MYNLSIPAVYLPRHFIFYVVSLFFTLQVSSIDNSISEISTSVLLASLKLRRPNIPTSQYFVVTQKFKVHKSVICPRSKFFSTCCKWGKNGAEKKEVTLEDDDPRLVKLMIDYFYQLEYDDATRLEKAEAEATSDGKEPDSPVQKNIDFYEKVASTQEVRDEVNVSIDFTPNNLVAE</sequence>
<dbReference type="Pfam" id="PF00651">
    <property type="entry name" value="BTB"/>
    <property type="match status" value="1"/>
</dbReference>
<dbReference type="SUPFAM" id="SSF54695">
    <property type="entry name" value="POZ domain"/>
    <property type="match status" value="1"/>
</dbReference>
<evidence type="ECO:0000259" key="1">
    <source>
        <dbReference type="Pfam" id="PF00651"/>
    </source>
</evidence>
<gene>
    <name evidence="2" type="ORF">LTR25_011131</name>
</gene>
<dbReference type="PANTHER" id="PTHR47843">
    <property type="entry name" value="BTB DOMAIN-CONTAINING PROTEIN-RELATED"/>
    <property type="match status" value="1"/>
</dbReference>
<name>A0AAV9PQF2_9PEZI</name>
<feature type="domain" description="BTB" evidence="1">
    <location>
        <begin position="61"/>
        <end position="118"/>
    </location>
</feature>
<comment type="caution">
    <text evidence="2">The sequence shown here is derived from an EMBL/GenBank/DDBJ whole genome shotgun (WGS) entry which is preliminary data.</text>
</comment>